<protein>
    <submittedName>
        <fullName evidence="2">Uncharacterized protein</fullName>
    </submittedName>
</protein>
<proteinExistence type="predicted"/>
<evidence type="ECO:0000313" key="3">
    <source>
        <dbReference type="Proteomes" id="UP001388366"/>
    </source>
</evidence>
<feature type="signal peptide" evidence="1">
    <location>
        <begin position="1"/>
        <end position="23"/>
    </location>
</feature>
<keyword evidence="1" id="KW-0732">Signal</keyword>
<evidence type="ECO:0000313" key="2">
    <source>
        <dbReference type="EMBL" id="MEM5553237.1"/>
    </source>
</evidence>
<sequence>MKKTLSLSALVLSATLFSFSSFAKYVEHIPANGWSAEGKVTYKNGSTQFSITNESSTLREITSKAHRIESYENQLRSQIRSEIQKQINGEASLKSYSFNVNGDLEIRLRGLSNGNIEARVGNISVASSAKIKKSWYASGRININSNKLYLTGTYNPITGKLNNLTANSNFKVDADVDVDSALDWLIPGFNWLVTNKLEDKIESSVKSSIYSALNSRTNGYEDVLFGLDRYLPHGKYVYGGKDYAVELENAFKDLVSGESITVKAYTRSKSLRNNGSVNIGHVDINISNHLFLNVNDTISTRTRWEAECNDFGGCTSEP</sequence>
<name>A0ABU9U877_9GAMM</name>
<comment type="caution">
    <text evidence="2">The sequence shown here is derived from an EMBL/GenBank/DDBJ whole genome shotgun (WGS) entry which is preliminary data.</text>
</comment>
<reference evidence="2 3" key="1">
    <citation type="submission" date="2024-03" db="EMBL/GenBank/DDBJ databases">
        <title>Community enrichment and isolation of bacterial strains for fucoidan degradation.</title>
        <authorList>
            <person name="Sichert A."/>
        </authorList>
    </citation>
    <scope>NUCLEOTIDE SEQUENCE [LARGE SCALE GENOMIC DNA]</scope>
    <source>
        <strain evidence="2 3">AS81</strain>
    </source>
</reference>
<dbReference type="Proteomes" id="UP001388366">
    <property type="component" value="Unassembled WGS sequence"/>
</dbReference>
<organism evidence="2 3">
    <name type="scientific">Pseudoalteromonas neustonica</name>
    <dbReference type="NCBI Taxonomy" id="1840331"/>
    <lineage>
        <taxon>Bacteria</taxon>
        <taxon>Pseudomonadati</taxon>
        <taxon>Pseudomonadota</taxon>
        <taxon>Gammaproteobacteria</taxon>
        <taxon>Alteromonadales</taxon>
        <taxon>Pseudoalteromonadaceae</taxon>
        <taxon>Pseudoalteromonas</taxon>
    </lineage>
</organism>
<gene>
    <name evidence="2" type="ORF">WNY63_21235</name>
</gene>
<accession>A0ABU9U877</accession>
<dbReference type="EMBL" id="JBBMQU010000076">
    <property type="protein sequence ID" value="MEM5553237.1"/>
    <property type="molecule type" value="Genomic_DNA"/>
</dbReference>
<keyword evidence="3" id="KW-1185">Reference proteome</keyword>
<evidence type="ECO:0000256" key="1">
    <source>
        <dbReference type="SAM" id="SignalP"/>
    </source>
</evidence>
<feature type="chain" id="PRO_5045570199" evidence="1">
    <location>
        <begin position="24"/>
        <end position="318"/>
    </location>
</feature>
<dbReference type="RefSeq" id="WP_342884719.1">
    <property type="nucleotide sequence ID" value="NZ_JBBMQU010000076.1"/>
</dbReference>